<keyword evidence="2" id="KW-1185">Reference proteome</keyword>
<dbReference type="Proteomes" id="UP000828390">
    <property type="component" value="Unassembled WGS sequence"/>
</dbReference>
<accession>A0A9D4K791</accession>
<comment type="caution">
    <text evidence="1">The sequence shown here is derived from an EMBL/GenBank/DDBJ whole genome shotgun (WGS) entry which is preliminary data.</text>
</comment>
<sequence>MKAGSVVPGWPMREALCLDGRCGKRCAWITDAGGVVPGWPMRSALCLDGRCAWMADVPGWPMRSARLIWDDTLRV</sequence>
<dbReference type="EMBL" id="JAIWYP010000004">
    <property type="protein sequence ID" value="KAH3834368.1"/>
    <property type="molecule type" value="Genomic_DNA"/>
</dbReference>
<reference evidence="1" key="2">
    <citation type="submission" date="2020-11" db="EMBL/GenBank/DDBJ databases">
        <authorList>
            <person name="McCartney M.A."/>
            <person name="Auch B."/>
            <person name="Kono T."/>
            <person name="Mallez S."/>
            <person name="Becker A."/>
            <person name="Gohl D.M."/>
            <person name="Silverstein K.A.T."/>
            <person name="Koren S."/>
            <person name="Bechman K.B."/>
            <person name="Herman A."/>
            <person name="Abrahante J.E."/>
            <person name="Garbe J."/>
        </authorList>
    </citation>
    <scope>NUCLEOTIDE SEQUENCE</scope>
    <source>
        <strain evidence="1">Duluth1</strain>
        <tissue evidence="1">Whole animal</tissue>
    </source>
</reference>
<dbReference type="AlphaFoldDB" id="A0A9D4K791"/>
<gene>
    <name evidence="1" type="ORF">DPMN_107690</name>
</gene>
<protein>
    <submittedName>
        <fullName evidence="1">Uncharacterized protein</fullName>
    </submittedName>
</protein>
<proteinExistence type="predicted"/>
<evidence type="ECO:0000313" key="2">
    <source>
        <dbReference type="Proteomes" id="UP000828390"/>
    </source>
</evidence>
<reference evidence="1" key="1">
    <citation type="journal article" date="2019" name="bioRxiv">
        <title>The Genome of the Zebra Mussel, Dreissena polymorpha: A Resource for Invasive Species Research.</title>
        <authorList>
            <person name="McCartney M.A."/>
            <person name="Auch B."/>
            <person name="Kono T."/>
            <person name="Mallez S."/>
            <person name="Zhang Y."/>
            <person name="Obille A."/>
            <person name="Becker A."/>
            <person name="Abrahante J.E."/>
            <person name="Garbe J."/>
            <person name="Badalamenti J.P."/>
            <person name="Herman A."/>
            <person name="Mangelson H."/>
            <person name="Liachko I."/>
            <person name="Sullivan S."/>
            <person name="Sone E.D."/>
            <person name="Koren S."/>
            <person name="Silverstein K.A.T."/>
            <person name="Beckman K.B."/>
            <person name="Gohl D.M."/>
        </authorList>
    </citation>
    <scope>NUCLEOTIDE SEQUENCE</scope>
    <source>
        <strain evidence="1">Duluth1</strain>
        <tissue evidence="1">Whole animal</tissue>
    </source>
</reference>
<evidence type="ECO:0000313" key="1">
    <source>
        <dbReference type="EMBL" id="KAH3834368.1"/>
    </source>
</evidence>
<organism evidence="1 2">
    <name type="scientific">Dreissena polymorpha</name>
    <name type="common">Zebra mussel</name>
    <name type="synonym">Mytilus polymorpha</name>
    <dbReference type="NCBI Taxonomy" id="45954"/>
    <lineage>
        <taxon>Eukaryota</taxon>
        <taxon>Metazoa</taxon>
        <taxon>Spiralia</taxon>
        <taxon>Lophotrochozoa</taxon>
        <taxon>Mollusca</taxon>
        <taxon>Bivalvia</taxon>
        <taxon>Autobranchia</taxon>
        <taxon>Heteroconchia</taxon>
        <taxon>Euheterodonta</taxon>
        <taxon>Imparidentia</taxon>
        <taxon>Neoheterodontei</taxon>
        <taxon>Myida</taxon>
        <taxon>Dreissenoidea</taxon>
        <taxon>Dreissenidae</taxon>
        <taxon>Dreissena</taxon>
    </lineage>
</organism>
<name>A0A9D4K791_DREPO</name>